<name>A0A314XLW3_PRUYE</name>
<evidence type="ECO:0000313" key="2">
    <source>
        <dbReference type="Proteomes" id="UP000250321"/>
    </source>
</evidence>
<evidence type="ECO:0000313" key="1">
    <source>
        <dbReference type="EMBL" id="PQP95001.1"/>
    </source>
</evidence>
<dbReference type="Proteomes" id="UP000250321">
    <property type="component" value="Unassembled WGS sequence"/>
</dbReference>
<protein>
    <submittedName>
        <fullName evidence="1">Uncharacterized protein</fullName>
    </submittedName>
</protein>
<reference evidence="1 2" key="1">
    <citation type="submission" date="2018-02" db="EMBL/GenBank/DDBJ databases">
        <title>Draft genome of wild Prunus yedoensis var. nudiflora.</title>
        <authorList>
            <person name="Baek S."/>
            <person name="Kim J.-H."/>
            <person name="Choi K."/>
            <person name="Kim G.-B."/>
            <person name="Cho A."/>
            <person name="Jang H."/>
            <person name="Shin C.-H."/>
            <person name="Yu H.-J."/>
            <person name="Mun J.-H."/>
        </authorList>
    </citation>
    <scope>NUCLEOTIDE SEQUENCE [LARGE SCALE GENOMIC DNA]</scope>
    <source>
        <strain evidence="2">cv. Jeju island</strain>
        <tissue evidence="1">Leaf</tissue>
    </source>
</reference>
<proteinExistence type="predicted"/>
<organism evidence="1 2">
    <name type="scientific">Prunus yedoensis var. nudiflora</name>
    <dbReference type="NCBI Taxonomy" id="2094558"/>
    <lineage>
        <taxon>Eukaryota</taxon>
        <taxon>Viridiplantae</taxon>
        <taxon>Streptophyta</taxon>
        <taxon>Embryophyta</taxon>
        <taxon>Tracheophyta</taxon>
        <taxon>Spermatophyta</taxon>
        <taxon>Magnoliopsida</taxon>
        <taxon>eudicotyledons</taxon>
        <taxon>Gunneridae</taxon>
        <taxon>Pentapetalae</taxon>
        <taxon>rosids</taxon>
        <taxon>fabids</taxon>
        <taxon>Rosales</taxon>
        <taxon>Rosaceae</taxon>
        <taxon>Amygdaloideae</taxon>
        <taxon>Amygdaleae</taxon>
        <taxon>Prunus</taxon>
    </lineage>
</organism>
<sequence length="74" mass="8476">MRGIVGLPKSDLHAKQHVDLEHVEGSIEEWRAAVDSTYDDGTSPTVWLTDDKDDEETPTPRKRIQLFYEQAMGY</sequence>
<accession>A0A314XLW3</accession>
<gene>
    <name evidence="1" type="ORF">Pyn_09236</name>
</gene>
<keyword evidence="2" id="KW-1185">Reference proteome</keyword>
<dbReference type="AlphaFoldDB" id="A0A314XLW3"/>
<dbReference type="EMBL" id="PJQY01002285">
    <property type="protein sequence ID" value="PQP95001.1"/>
    <property type="molecule type" value="Genomic_DNA"/>
</dbReference>
<comment type="caution">
    <text evidence="1">The sequence shown here is derived from an EMBL/GenBank/DDBJ whole genome shotgun (WGS) entry which is preliminary data.</text>
</comment>